<evidence type="ECO:0000256" key="1">
    <source>
        <dbReference type="SAM" id="MobiDB-lite"/>
    </source>
</evidence>
<comment type="caution">
    <text evidence="2">The sequence shown here is derived from an EMBL/GenBank/DDBJ whole genome shotgun (WGS) entry which is preliminary data.</text>
</comment>
<proteinExistence type="predicted"/>
<dbReference type="EMBL" id="NSKD01000002">
    <property type="protein sequence ID" value="PAU81069.1"/>
    <property type="molecule type" value="Genomic_DNA"/>
</dbReference>
<name>A0A2A2F8W2_9GAMM</name>
<keyword evidence="3" id="KW-1185">Reference proteome</keyword>
<protein>
    <submittedName>
        <fullName evidence="2">Uncharacterized protein</fullName>
    </submittedName>
</protein>
<evidence type="ECO:0000313" key="2">
    <source>
        <dbReference type="EMBL" id="PAU81069.1"/>
    </source>
</evidence>
<evidence type="ECO:0000313" key="3">
    <source>
        <dbReference type="Proteomes" id="UP000218896"/>
    </source>
</evidence>
<sequence>MKGHGFDYDTQRMRREFARLLEANPEAFKTCVEEYQRRGDEAFPPPERTGGSPKTPEQMLVLLLADYRSRQKGETRAAWIARKAEEGIPAKTRFDSKNWQTYDAIEAAIKTAEKRYKQDADFAHDVDFYQWALRVLED</sequence>
<feature type="region of interest" description="Disordered" evidence="1">
    <location>
        <begin position="36"/>
        <end position="55"/>
    </location>
</feature>
<gene>
    <name evidence="2" type="ORF">CK501_05770</name>
</gene>
<reference evidence="2 3" key="1">
    <citation type="submission" date="2017-08" db="EMBL/GenBank/DDBJ databases">
        <title>Halovibrio sewagensis sp. nov., isolated from wastewater of high salinity.</title>
        <authorList>
            <person name="Dong X."/>
            <person name="Zhang G."/>
        </authorList>
    </citation>
    <scope>NUCLEOTIDE SEQUENCE [LARGE SCALE GENOMIC DNA]</scope>
    <source>
        <strain evidence="2 3">YL5-2</strain>
    </source>
</reference>
<dbReference type="Proteomes" id="UP000218896">
    <property type="component" value="Unassembled WGS sequence"/>
</dbReference>
<dbReference type="RefSeq" id="WP_095616795.1">
    <property type="nucleotide sequence ID" value="NZ_NSKD01000002.1"/>
</dbReference>
<dbReference type="AlphaFoldDB" id="A0A2A2F8W2"/>
<accession>A0A2A2F8W2</accession>
<organism evidence="2 3">
    <name type="scientific">Halovibrio salipaludis</name>
    <dbReference type="NCBI Taxonomy" id="2032626"/>
    <lineage>
        <taxon>Bacteria</taxon>
        <taxon>Pseudomonadati</taxon>
        <taxon>Pseudomonadota</taxon>
        <taxon>Gammaproteobacteria</taxon>
        <taxon>Oceanospirillales</taxon>
        <taxon>Halomonadaceae</taxon>
        <taxon>Halovibrio</taxon>
    </lineage>
</organism>